<protein>
    <submittedName>
        <fullName evidence="1">HMA2 domain-containing protein</fullName>
    </submittedName>
</protein>
<accession>A0ABV4BHB5</accession>
<gene>
    <name evidence="1" type="ORF">ABC977_10630</name>
</gene>
<organism evidence="1 2">
    <name type="scientific">Thioalkalicoccus limnaeus</name>
    <dbReference type="NCBI Taxonomy" id="120681"/>
    <lineage>
        <taxon>Bacteria</taxon>
        <taxon>Pseudomonadati</taxon>
        <taxon>Pseudomonadota</taxon>
        <taxon>Gammaproteobacteria</taxon>
        <taxon>Chromatiales</taxon>
        <taxon>Chromatiaceae</taxon>
        <taxon>Thioalkalicoccus</taxon>
    </lineage>
</organism>
<evidence type="ECO:0000313" key="1">
    <source>
        <dbReference type="EMBL" id="MEY6432863.1"/>
    </source>
</evidence>
<evidence type="ECO:0000313" key="2">
    <source>
        <dbReference type="Proteomes" id="UP001564408"/>
    </source>
</evidence>
<dbReference type="RefSeq" id="WP_369667249.1">
    <property type="nucleotide sequence ID" value="NZ_JBDKXB010000012.1"/>
</dbReference>
<proteinExistence type="predicted"/>
<keyword evidence="2" id="KW-1185">Reference proteome</keyword>
<dbReference type="Proteomes" id="UP001564408">
    <property type="component" value="Unassembled WGS sequence"/>
</dbReference>
<reference evidence="1 2" key="1">
    <citation type="submission" date="2024-05" db="EMBL/GenBank/DDBJ databases">
        <title>Genome Sequence and Characterization of the New Strain Purple Sulfur Bacterium of Genus Thioalkalicoccus.</title>
        <authorList>
            <person name="Bryantseva I.A."/>
            <person name="Kyndt J.A."/>
            <person name="Imhoff J.F."/>
        </authorList>
    </citation>
    <scope>NUCLEOTIDE SEQUENCE [LARGE SCALE GENOMIC DNA]</scope>
    <source>
        <strain evidence="1 2">Um2</strain>
    </source>
</reference>
<sequence>MIEIRHRIPGRLRLHVANLGRDWCRYEPLLADLRTRDGIERVRANPACDALVILFDTSRLTDDQVVRIVEAPLQRDGGRSLVPKAGPGGRASVPVVASSSVKPVRSARQTSWSALIERLGLRPAVVPPERPSWLCRVNLRVTRWMLRTSFRALWYEQVSVSSPGPGADKAAQPHPGLAWLYQVSQPLLREPSKTDMAA</sequence>
<name>A0ABV4BHB5_9GAMM</name>
<dbReference type="EMBL" id="JBDKXB010000012">
    <property type="protein sequence ID" value="MEY6432863.1"/>
    <property type="molecule type" value="Genomic_DNA"/>
</dbReference>
<comment type="caution">
    <text evidence="1">The sequence shown here is derived from an EMBL/GenBank/DDBJ whole genome shotgun (WGS) entry which is preliminary data.</text>
</comment>
<dbReference type="Pfam" id="PF19991">
    <property type="entry name" value="HMA_2"/>
    <property type="match status" value="1"/>
</dbReference>